<feature type="domain" description="Acyl-CoA oxidase/dehydrogenase middle" evidence="8">
    <location>
        <begin position="128"/>
        <end position="229"/>
    </location>
</feature>
<evidence type="ECO:0000256" key="2">
    <source>
        <dbReference type="ARBA" id="ARBA00009347"/>
    </source>
</evidence>
<dbReference type="InterPro" id="IPR006091">
    <property type="entry name" value="Acyl-CoA_Oxase/DH_mid-dom"/>
</dbReference>
<dbReference type="OrthoDB" id="9778581at2"/>
<evidence type="ECO:0000259" key="7">
    <source>
        <dbReference type="Pfam" id="PF00441"/>
    </source>
</evidence>
<dbReference type="PANTHER" id="PTHR43884">
    <property type="entry name" value="ACYL-COA DEHYDROGENASE"/>
    <property type="match status" value="1"/>
</dbReference>
<dbReference type="Pfam" id="PF00441">
    <property type="entry name" value="Acyl-CoA_dh_1"/>
    <property type="match status" value="1"/>
</dbReference>
<dbReference type="InterPro" id="IPR013786">
    <property type="entry name" value="AcylCoA_DH/ox_N"/>
</dbReference>
<proteinExistence type="inferred from homology"/>
<dbReference type="Gene3D" id="2.40.110.10">
    <property type="entry name" value="Butyryl-CoA Dehydrogenase, subunit A, domain 2"/>
    <property type="match status" value="1"/>
</dbReference>
<feature type="domain" description="Acyl-CoA dehydrogenase/oxidase C-terminal" evidence="7">
    <location>
        <begin position="241"/>
        <end position="389"/>
    </location>
</feature>
<dbReference type="RefSeq" id="WP_095044414.1">
    <property type="nucleotide sequence ID" value="NZ_LN890655.1"/>
</dbReference>
<evidence type="ECO:0000256" key="6">
    <source>
        <dbReference type="RuleBase" id="RU362125"/>
    </source>
</evidence>
<keyword evidence="5 6" id="KW-0560">Oxidoreductase</keyword>
<dbReference type="FunFam" id="1.10.540.10:FF:000002">
    <property type="entry name" value="Acyl-CoA dehydrogenase FadE19"/>
    <property type="match status" value="1"/>
</dbReference>
<feature type="domain" description="Acyl-CoA dehydrogenase/oxidase N-terminal" evidence="9">
    <location>
        <begin position="14"/>
        <end position="125"/>
    </location>
</feature>
<dbReference type="EC" id="1.3.99.-" evidence="10"/>
<evidence type="ECO:0000259" key="8">
    <source>
        <dbReference type="Pfam" id="PF02770"/>
    </source>
</evidence>
<dbReference type="PIRSF" id="PIRSF016578">
    <property type="entry name" value="HsaA"/>
    <property type="match status" value="1"/>
</dbReference>
<dbReference type="Pfam" id="PF02771">
    <property type="entry name" value="Acyl-CoA_dh_N"/>
    <property type="match status" value="1"/>
</dbReference>
<dbReference type="Gene3D" id="1.10.540.10">
    <property type="entry name" value="Acyl-CoA dehydrogenase/oxidase, N-terminal domain"/>
    <property type="match status" value="1"/>
</dbReference>
<dbReference type="GO" id="GO:0050660">
    <property type="term" value="F:flavin adenine dinucleotide binding"/>
    <property type="evidence" value="ECO:0007669"/>
    <property type="project" value="InterPro"/>
</dbReference>
<dbReference type="SUPFAM" id="SSF47203">
    <property type="entry name" value="Acyl-CoA dehydrogenase C-terminal domain-like"/>
    <property type="match status" value="1"/>
</dbReference>
<dbReference type="InterPro" id="IPR037069">
    <property type="entry name" value="AcylCoA_DH/ox_N_sf"/>
</dbReference>
<dbReference type="Pfam" id="PF02770">
    <property type="entry name" value="Acyl-CoA_dh_M"/>
    <property type="match status" value="1"/>
</dbReference>
<dbReference type="GO" id="GO:0003995">
    <property type="term" value="F:acyl-CoA dehydrogenase activity"/>
    <property type="evidence" value="ECO:0007669"/>
    <property type="project" value="InterPro"/>
</dbReference>
<reference evidence="10" key="1">
    <citation type="submission" date="2016-01" db="EMBL/GenBank/DDBJ databases">
        <authorList>
            <person name="Mcilroy J.S."/>
            <person name="Karst M S."/>
            <person name="Albertsen M."/>
        </authorList>
    </citation>
    <scope>NUCLEOTIDE SEQUENCE</scope>
    <source>
        <strain evidence="10">Cfx-K</strain>
    </source>
</reference>
<evidence type="ECO:0000313" key="10">
    <source>
        <dbReference type="EMBL" id="CUS05166.2"/>
    </source>
</evidence>
<dbReference type="PROSITE" id="PS00072">
    <property type="entry name" value="ACYL_COA_DH_1"/>
    <property type="match status" value="1"/>
</dbReference>
<dbReference type="KEGG" id="pbf:CFX0092_A3288"/>
<dbReference type="InterPro" id="IPR036250">
    <property type="entry name" value="AcylCo_DH-like_C"/>
</dbReference>
<evidence type="ECO:0000313" key="11">
    <source>
        <dbReference type="Proteomes" id="UP000215027"/>
    </source>
</evidence>
<evidence type="ECO:0000259" key="9">
    <source>
        <dbReference type="Pfam" id="PF02771"/>
    </source>
</evidence>
<dbReference type="InterPro" id="IPR046373">
    <property type="entry name" value="Acyl-CoA_Oxase/DH_mid-dom_sf"/>
</dbReference>
<keyword evidence="11" id="KW-1185">Reference proteome</keyword>
<dbReference type="InterPro" id="IPR009100">
    <property type="entry name" value="AcylCoA_DH/oxidase_NM_dom_sf"/>
</dbReference>
<dbReference type="InterPro" id="IPR009075">
    <property type="entry name" value="AcylCo_DH/oxidase_C"/>
</dbReference>
<gene>
    <name evidence="10" type="primary">mmgC</name>
    <name evidence="10" type="ORF">CFX0092_A3288</name>
</gene>
<dbReference type="PROSITE" id="PS00073">
    <property type="entry name" value="ACYL_COA_DH_2"/>
    <property type="match status" value="1"/>
</dbReference>
<organism evidence="10 11">
    <name type="scientific">Candidatus Promineifilum breve</name>
    <dbReference type="NCBI Taxonomy" id="1806508"/>
    <lineage>
        <taxon>Bacteria</taxon>
        <taxon>Bacillati</taxon>
        <taxon>Chloroflexota</taxon>
        <taxon>Ardenticatenia</taxon>
        <taxon>Candidatus Promineifilales</taxon>
        <taxon>Candidatus Promineifilaceae</taxon>
        <taxon>Candidatus Promineifilum</taxon>
    </lineage>
</organism>
<dbReference type="Proteomes" id="UP000215027">
    <property type="component" value="Chromosome I"/>
</dbReference>
<evidence type="ECO:0000256" key="4">
    <source>
        <dbReference type="ARBA" id="ARBA00022827"/>
    </source>
</evidence>
<evidence type="ECO:0000256" key="3">
    <source>
        <dbReference type="ARBA" id="ARBA00022630"/>
    </source>
</evidence>
<dbReference type="PANTHER" id="PTHR43884:SF12">
    <property type="entry name" value="ISOVALERYL-COA DEHYDROGENASE, MITOCHONDRIAL-RELATED"/>
    <property type="match status" value="1"/>
</dbReference>
<protein>
    <submittedName>
        <fullName evidence="10">Acyl-CoA dehydrogenase</fullName>
        <ecNumber evidence="10">1.3.99.-</ecNumber>
    </submittedName>
</protein>
<sequence>MSANGKDSINFCLNDEHQMIQKLARDFARNEIAPRAEHYDKTHEYPWPIIRKAQELGLTTMAVPEKYGGLGLSLFEESLVTEELAWGCSGISTAIGVNGLGVLPVMIAGSEEQKHEYGGRMANGELAAYCVTEPEAGSDVAGIKTTAVRDGDHFILNGSKTFITGATNAGFYSVLAYTKPDMRDDHRHRYKGMSFFVVHRDWAGVSVGKPFEKMGQHASDTAEVIFDNVRVPADHILGEEGTGFATSMKVFDKSRPSVAAGAVGVAQRALDEAIKYARDRVTMGHPIWQHQAIGHMLADMATQVEAARLLVWRAAWDYDRGDRNTSHAAMAKAFAADIAMKVTVDAVQVFGGYGYMSEYPVEKLMRDIKIYQIYEGTSQIQRNIIVRELFRGR</sequence>
<dbReference type="SUPFAM" id="SSF56645">
    <property type="entry name" value="Acyl-CoA dehydrogenase NM domain-like"/>
    <property type="match status" value="1"/>
</dbReference>
<dbReference type="FunFam" id="2.40.110.10:FF:000001">
    <property type="entry name" value="Acyl-CoA dehydrogenase, mitochondrial"/>
    <property type="match status" value="1"/>
</dbReference>
<comment type="cofactor">
    <cofactor evidence="1 6">
        <name>FAD</name>
        <dbReference type="ChEBI" id="CHEBI:57692"/>
    </cofactor>
</comment>
<keyword evidence="3 6" id="KW-0285">Flavoprotein</keyword>
<name>A0A160T4V3_9CHLR</name>
<dbReference type="AlphaFoldDB" id="A0A160T4V3"/>
<accession>A0A160T4V3</accession>
<evidence type="ECO:0000256" key="5">
    <source>
        <dbReference type="ARBA" id="ARBA00023002"/>
    </source>
</evidence>
<comment type="similarity">
    <text evidence="2 6">Belongs to the acyl-CoA dehydrogenase family.</text>
</comment>
<dbReference type="InterPro" id="IPR006089">
    <property type="entry name" value="Acyl-CoA_DH_CS"/>
</dbReference>
<dbReference type="EMBL" id="LN890655">
    <property type="protein sequence ID" value="CUS05166.2"/>
    <property type="molecule type" value="Genomic_DNA"/>
</dbReference>
<evidence type="ECO:0000256" key="1">
    <source>
        <dbReference type="ARBA" id="ARBA00001974"/>
    </source>
</evidence>
<keyword evidence="4 6" id="KW-0274">FAD</keyword>
<dbReference type="Gene3D" id="1.20.140.10">
    <property type="entry name" value="Butyryl-CoA Dehydrogenase, subunit A, domain 3"/>
    <property type="match status" value="1"/>
</dbReference>
<dbReference type="FunFam" id="1.20.140.10:FF:000011">
    <property type="entry name" value="Medium-chain specific acyl-CoA dehydrogenase, mitochondrial"/>
    <property type="match status" value="1"/>
</dbReference>